<gene>
    <name evidence="1" type="ORF">AVENP_1269</name>
</gene>
<name>A0AAE7B7H8_9BACT</name>
<proteinExistence type="predicted"/>
<keyword evidence="2" id="KW-1185">Reference proteome</keyword>
<organism evidence="1 2">
    <name type="scientific">Arcobacter venerupis</name>
    <dbReference type="NCBI Taxonomy" id="1054033"/>
    <lineage>
        <taxon>Bacteria</taxon>
        <taxon>Pseudomonadati</taxon>
        <taxon>Campylobacterota</taxon>
        <taxon>Epsilonproteobacteria</taxon>
        <taxon>Campylobacterales</taxon>
        <taxon>Arcobacteraceae</taxon>
        <taxon>Arcobacter</taxon>
    </lineage>
</organism>
<dbReference type="AlphaFoldDB" id="A0AAE7B7H8"/>
<dbReference type="Proteomes" id="UP000503482">
    <property type="component" value="Chromosome"/>
</dbReference>
<dbReference type="KEGG" id="avp:AVENP_1269"/>
<protein>
    <submittedName>
        <fullName evidence="1">Uncharacterized protein</fullName>
    </submittedName>
</protein>
<accession>A0AAE7B7H8</accession>
<reference evidence="1 2" key="1">
    <citation type="submission" date="2020-05" db="EMBL/GenBank/DDBJ databases">
        <title>Complete genome sequencing of Campylobacter and Arcobacter type strains.</title>
        <authorList>
            <person name="Miller W.G."/>
            <person name="Yee E."/>
        </authorList>
    </citation>
    <scope>NUCLEOTIDE SEQUENCE [LARGE SCALE GENOMIC DNA]</scope>
    <source>
        <strain evidence="1 2">LMG 26156</strain>
    </source>
</reference>
<evidence type="ECO:0000313" key="1">
    <source>
        <dbReference type="EMBL" id="QKF66823.1"/>
    </source>
</evidence>
<sequence length="72" mass="8518">MKTITLKIEDAVNDKFLWLLEHFSKNEIKILEQTEYQSDDEYLRSIDGMVKSIQEARIESIENGVTLDNLKW</sequence>
<dbReference type="EMBL" id="CP053840">
    <property type="protein sequence ID" value="QKF66823.1"/>
    <property type="molecule type" value="Genomic_DNA"/>
</dbReference>
<evidence type="ECO:0000313" key="2">
    <source>
        <dbReference type="Proteomes" id="UP000503482"/>
    </source>
</evidence>
<dbReference type="RefSeq" id="WP_128358729.1">
    <property type="nucleotide sequence ID" value="NZ_CP053840.1"/>
</dbReference>